<dbReference type="InterPro" id="IPR001967">
    <property type="entry name" value="Peptidase_S11_N"/>
</dbReference>
<protein>
    <recommendedName>
        <fullName evidence="11">Peptidase S11 D-alanyl-D-alanine carboxypeptidase A N-terminal domain-containing protein</fullName>
    </recommendedName>
</protein>
<organism evidence="12 13">
    <name type="scientific">Erysipelothrix larvae</name>
    <dbReference type="NCBI Taxonomy" id="1514105"/>
    <lineage>
        <taxon>Bacteria</taxon>
        <taxon>Bacillati</taxon>
        <taxon>Bacillota</taxon>
        <taxon>Erysipelotrichia</taxon>
        <taxon>Erysipelotrichales</taxon>
        <taxon>Erysipelotrichaceae</taxon>
        <taxon>Erysipelothrix</taxon>
    </lineage>
</organism>
<dbReference type="STRING" id="1514105.AOC36_02240"/>
<dbReference type="InterPro" id="IPR012338">
    <property type="entry name" value="Beta-lactam/transpept-like"/>
</dbReference>
<dbReference type="GO" id="GO:0006508">
    <property type="term" value="P:proteolysis"/>
    <property type="evidence" value="ECO:0007669"/>
    <property type="project" value="InterPro"/>
</dbReference>
<dbReference type="GO" id="GO:0009252">
    <property type="term" value="P:peptidoglycan biosynthetic process"/>
    <property type="evidence" value="ECO:0007669"/>
    <property type="project" value="UniProtKB-KW"/>
</dbReference>
<evidence type="ECO:0000313" key="13">
    <source>
        <dbReference type="Proteomes" id="UP000063781"/>
    </source>
</evidence>
<evidence type="ECO:0000313" key="12">
    <source>
        <dbReference type="EMBL" id="AMC92845.1"/>
    </source>
</evidence>
<evidence type="ECO:0000256" key="8">
    <source>
        <dbReference type="PIRSR" id="PIRSR618044-2"/>
    </source>
</evidence>
<dbReference type="SUPFAM" id="SSF56601">
    <property type="entry name" value="beta-lactamase/transpeptidase-like"/>
    <property type="match status" value="1"/>
</dbReference>
<feature type="domain" description="Peptidase S11 D-alanyl-D-alanine carboxypeptidase A N-terminal" evidence="11">
    <location>
        <begin position="232"/>
        <end position="466"/>
    </location>
</feature>
<dbReference type="GO" id="GO:0009002">
    <property type="term" value="F:serine-type D-Ala-D-Ala carboxypeptidase activity"/>
    <property type="evidence" value="ECO:0007669"/>
    <property type="project" value="InterPro"/>
</dbReference>
<feature type="binding site" evidence="8">
    <location>
        <position position="445"/>
    </location>
    <ligand>
        <name>substrate</name>
    </ligand>
</feature>
<dbReference type="GO" id="GO:0071555">
    <property type="term" value="P:cell wall organization"/>
    <property type="evidence" value="ECO:0007669"/>
    <property type="project" value="UniProtKB-KW"/>
</dbReference>
<dbReference type="InterPro" id="IPR018044">
    <property type="entry name" value="Peptidase_S11"/>
</dbReference>
<feature type="active site" evidence="7">
    <location>
        <position position="334"/>
    </location>
</feature>
<accession>A0A0X8GYN3</accession>
<dbReference type="EMBL" id="CP013213">
    <property type="protein sequence ID" value="AMC92845.1"/>
    <property type="molecule type" value="Genomic_DNA"/>
</dbReference>
<evidence type="ECO:0000256" key="9">
    <source>
        <dbReference type="RuleBase" id="RU004016"/>
    </source>
</evidence>
<dbReference type="Gene3D" id="3.40.710.10">
    <property type="entry name" value="DD-peptidase/beta-lactamase superfamily"/>
    <property type="match status" value="1"/>
</dbReference>
<dbReference type="PRINTS" id="PR00725">
    <property type="entry name" value="DADACBPTASE1"/>
</dbReference>
<evidence type="ECO:0000259" key="11">
    <source>
        <dbReference type="Pfam" id="PF00768"/>
    </source>
</evidence>
<dbReference type="PANTHER" id="PTHR21581">
    <property type="entry name" value="D-ALANYL-D-ALANINE CARBOXYPEPTIDASE"/>
    <property type="match status" value="1"/>
</dbReference>
<evidence type="ECO:0000256" key="6">
    <source>
        <dbReference type="ARBA" id="ARBA00023316"/>
    </source>
</evidence>
<dbReference type="RefSeq" id="WP_067630812.1">
    <property type="nucleotide sequence ID" value="NZ_CP013213.1"/>
</dbReference>
<evidence type="ECO:0000256" key="10">
    <source>
        <dbReference type="SAM" id="Phobius"/>
    </source>
</evidence>
<evidence type="ECO:0000256" key="5">
    <source>
        <dbReference type="ARBA" id="ARBA00022984"/>
    </source>
</evidence>
<evidence type="ECO:0000256" key="4">
    <source>
        <dbReference type="ARBA" id="ARBA00022960"/>
    </source>
</evidence>
<keyword evidence="4" id="KW-0133">Cell shape</keyword>
<reference evidence="12 13" key="1">
    <citation type="submission" date="2015-10" db="EMBL/GenBank/DDBJ databases">
        <title>Erysipelothrix larvae sp. LV19 isolated from the larval gut of the rhinoceros beetle, Trypoxylus dichotomus.</title>
        <authorList>
            <person name="Lim S."/>
            <person name="Kim B.-C."/>
        </authorList>
    </citation>
    <scope>NUCLEOTIDE SEQUENCE [LARGE SCALE GENOMIC DNA]</scope>
    <source>
        <strain evidence="12 13">LV19</strain>
    </source>
</reference>
<keyword evidence="10" id="KW-0812">Transmembrane</keyword>
<dbReference type="OrthoDB" id="9791132at2"/>
<gene>
    <name evidence="12" type="ORF">AOC36_02240</name>
</gene>
<evidence type="ECO:0000256" key="7">
    <source>
        <dbReference type="PIRSR" id="PIRSR618044-1"/>
    </source>
</evidence>
<keyword evidence="3" id="KW-0378">Hydrolase</keyword>
<comment type="similarity">
    <text evidence="1 9">Belongs to the peptidase S11 family.</text>
</comment>
<dbReference type="Proteomes" id="UP000063781">
    <property type="component" value="Chromosome"/>
</dbReference>
<dbReference type="GO" id="GO:0008360">
    <property type="term" value="P:regulation of cell shape"/>
    <property type="evidence" value="ECO:0007669"/>
    <property type="project" value="UniProtKB-KW"/>
</dbReference>
<feature type="active site" description="Proton acceptor" evidence="7">
    <location>
        <position position="265"/>
    </location>
</feature>
<dbReference type="PANTHER" id="PTHR21581:SF6">
    <property type="entry name" value="TRAFFICKING PROTEIN PARTICLE COMPLEX SUBUNIT 12"/>
    <property type="match status" value="1"/>
</dbReference>
<evidence type="ECO:0000256" key="2">
    <source>
        <dbReference type="ARBA" id="ARBA00022729"/>
    </source>
</evidence>
<dbReference type="KEGG" id="erl:AOC36_02240"/>
<keyword evidence="10" id="KW-1133">Transmembrane helix</keyword>
<keyword evidence="10" id="KW-0472">Membrane</keyword>
<keyword evidence="13" id="KW-1185">Reference proteome</keyword>
<sequence length="496" mass="54577">MEAVKRPRGVRYRLKKGPKIVMIGVLFLLVGFTFYQSQQPKVRFNEEKIVEYGDRFEDAIASIVNQDKSRFDSVEVVSMDTSAISTEETPTFEGSIVATFKGNTKTVNFQFSVKDTQAPVIVSDVTSIDFSDANPFELTTLLETVSASDPVDGPLTLTYSFDDMKETRKLTAEEFSLAVRQLVYNRSYAFSAHATDSNGLSSSKHFDVTITDGGMKSVSSLSEEEKLALINDFTAKYSTVYDVTNDSVIHESGYDSKIYPASMTKMMTVYAALSILESNITPAWNNKEVVTLDTVYTVPTTIDYIHASDASNAGIWGNDVVSIRDLFYGIMLPSGADAALALSEALTGSSDGLVNKMNEIASELGMTRTHFANATGLHDNNHYTSMKDLVTLLKSAWQNDAYRLIMSSKVYVTDQPYVNGRHDVFESSSLSMLNMMGDDLVVASKSGFTDESARSLASVVIVDEAVYFIVVNQSNQDGLGLSAVTDTMYLINQYIK</sequence>
<keyword evidence="6" id="KW-0961">Cell wall biogenesis/degradation</keyword>
<dbReference type="AlphaFoldDB" id="A0A0X8GYN3"/>
<evidence type="ECO:0000256" key="1">
    <source>
        <dbReference type="ARBA" id="ARBA00007164"/>
    </source>
</evidence>
<name>A0A0X8GYN3_9FIRM</name>
<keyword evidence="5" id="KW-0573">Peptidoglycan synthesis</keyword>
<feature type="active site" description="Acyl-ester intermediate" evidence="7">
    <location>
        <position position="262"/>
    </location>
</feature>
<keyword evidence="2" id="KW-0732">Signal</keyword>
<dbReference type="Pfam" id="PF00768">
    <property type="entry name" value="Peptidase_S11"/>
    <property type="match status" value="1"/>
</dbReference>
<proteinExistence type="inferred from homology"/>
<feature type="transmembrane region" description="Helical" evidence="10">
    <location>
        <begin position="20"/>
        <end position="37"/>
    </location>
</feature>
<evidence type="ECO:0000256" key="3">
    <source>
        <dbReference type="ARBA" id="ARBA00022801"/>
    </source>
</evidence>